<evidence type="ECO:0000256" key="4">
    <source>
        <dbReference type="ARBA" id="ARBA00022679"/>
    </source>
</evidence>
<dbReference type="PIRSF" id="PIRSF000847">
    <property type="entry name" value="Phos_ph_gly_syn"/>
    <property type="match status" value="1"/>
</dbReference>
<evidence type="ECO:0000256" key="2">
    <source>
        <dbReference type="ARBA" id="ARBA00010441"/>
    </source>
</evidence>
<keyword evidence="10" id="KW-1208">Phospholipid metabolism</keyword>
<evidence type="ECO:0000256" key="5">
    <source>
        <dbReference type="ARBA" id="ARBA00022692"/>
    </source>
</evidence>
<evidence type="ECO:0000313" key="14">
    <source>
        <dbReference type="EMBL" id="MAH63329.1"/>
    </source>
</evidence>
<dbReference type="InterPro" id="IPR004570">
    <property type="entry name" value="Phosphatidylglycerol_P_synth"/>
</dbReference>
<comment type="subcellular location">
    <subcellularLocation>
        <location evidence="1">Membrane</location>
        <topology evidence="1">Multi-pass membrane protein</topology>
    </subcellularLocation>
</comment>
<dbReference type="EMBL" id="NZEX01000089">
    <property type="protein sequence ID" value="MAH63329.1"/>
    <property type="molecule type" value="Genomic_DNA"/>
</dbReference>
<dbReference type="Proteomes" id="UP000226525">
    <property type="component" value="Unassembled WGS sequence"/>
</dbReference>
<proteinExistence type="inferred from homology"/>
<comment type="caution">
    <text evidence="14">The sequence shown here is derived from an EMBL/GenBank/DDBJ whole genome shotgun (WGS) entry which is preliminary data.</text>
</comment>
<keyword evidence="4 12" id="KW-0808">Transferase</keyword>
<dbReference type="GO" id="GO:0046474">
    <property type="term" value="P:glycerophospholipid biosynthetic process"/>
    <property type="evidence" value="ECO:0007669"/>
    <property type="project" value="TreeGrafter"/>
</dbReference>
<dbReference type="GO" id="GO:0008444">
    <property type="term" value="F:CDP-diacylglycerol-glycerol-3-phosphate 3-phosphatidyltransferase activity"/>
    <property type="evidence" value="ECO:0007669"/>
    <property type="project" value="UniProtKB-UniRule"/>
</dbReference>
<dbReference type="EC" id="2.7.8.5" evidence="11"/>
<dbReference type="PANTHER" id="PTHR14269:SF62">
    <property type="entry name" value="CDP-DIACYLGLYCEROL--GLYCEROL-3-PHOSPHATE 3-PHOSPHATIDYLTRANSFERASE 1, CHLOROPLASTIC"/>
    <property type="match status" value="1"/>
</dbReference>
<evidence type="ECO:0000256" key="13">
    <source>
        <dbReference type="SAM" id="Phobius"/>
    </source>
</evidence>
<sequence>MSSKLLSFFSRWVTPNQLTLLRIFVVPILYGLIYVYRENHWILLATWLLYVLACLTDYWDGVLARFQNNTSRLGKLLDPVADKILLASLMIALVEVDRAPGTLVTLILMRELAITGLRSVSASEGRVISANSGGKLKTFSQMFAVGFLMIHYPTLWLPCHEIGIGLLWFSTGVTLWTGWQYFREFYFEKN</sequence>
<evidence type="ECO:0000256" key="11">
    <source>
        <dbReference type="NCBIfam" id="TIGR00560"/>
    </source>
</evidence>
<keyword evidence="3" id="KW-0444">Lipid biosynthesis</keyword>
<protein>
    <recommendedName>
        <fullName evidence="11">CDP-diacylglycerol--glycerol-3-phosphate 3-phosphatidyltransferase</fullName>
        <ecNumber evidence="11">2.7.8.5</ecNumber>
    </recommendedName>
</protein>
<dbReference type="InterPro" id="IPR050324">
    <property type="entry name" value="CDP-alcohol_PTase-I"/>
</dbReference>
<organism evidence="14 15">
    <name type="scientific">SAR324 cluster bacterium</name>
    <dbReference type="NCBI Taxonomy" id="2024889"/>
    <lineage>
        <taxon>Bacteria</taxon>
        <taxon>Deltaproteobacteria</taxon>
        <taxon>SAR324 cluster</taxon>
    </lineage>
</organism>
<keyword evidence="9" id="KW-0594">Phospholipid biosynthesis</keyword>
<dbReference type="NCBIfam" id="TIGR00560">
    <property type="entry name" value="pgsA"/>
    <property type="match status" value="1"/>
</dbReference>
<evidence type="ECO:0000256" key="9">
    <source>
        <dbReference type="ARBA" id="ARBA00023209"/>
    </source>
</evidence>
<name>A0A2D6YJI2_9DELT</name>
<keyword evidence="8 13" id="KW-0472">Membrane</keyword>
<accession>A0A2D6YJI2</accession>
<keyword evidence="5 13" id="KW-0812">Transmembrane</keyword>
<evidence type="ECO:0000313" key="15">
    <source>
        <dbReference type="Proteomes" id="UP000226525"/>
    </source>
</evidence>
<feature type="transmembrane region" description="Helical" evidence="13">
    <location>
        <begin position="42"/>
        <end position="64"/>
    </location>
</feature>
<reference evidence="15" key="1">
    <citation type="submission" date="2017-09" db="EMBL/GenBank/DDBJ databases">
        <title>The Reconstruction of 2,631 Draft Metagenome-Assembled Genomes from the Global Oceans.</title>
        <authorList>
            <person name="Tully B.J."/>
            <person name="Graham E.D."/>
            <person name="Heidelberg J.F."/>
        </authorList>
    </citation>
    <scope>NUCLEOTIDE SEQUENCE [LARGE SCALE GENOMIC DNA]</scope>
</reference>
<dbReference type="InterPro" id="IPR000462">
    <property type="entry name" value="CDP-OH_P_trans"/>
</dbReference>
<evidence type="ECO:0000256" key="12">
    <source>
        <dbReference type="RuleBase" id="RU003750"/>
    </source>
</evidence>
<gene>
    <name evidence="14" type="primary">pgsA</name>
    <name evidence="14" type="ORF">CMN54_07785</name>
</gene>
<dbReference type="PANTHER" id="PTHR14269">
    <property type="entry name" value="CDP-DIACYLGLYCEROL--GLYCEROL-3-PHOSPHATE 3-PHOSPHATIDYLTRANSFERASE-RELATED"/>
    <property type="match status" value="1"/>
</dbReference>
<evidence type="ECO:0000256" key="7">
    <source>
        <dbReference type="ARBA" id="ARBA00023098"/>
    </source>
</evidence>
<dbReference type="InterPro" id="IPR048254">
    <property type="entry name" value="CDP_ALCOHOL_P_TRANSF_CS"/>
</dbReference>
<evidence type="ECO:0000256" key="8">
    <source>
        <dbReference type="ARBA" id="ARBA00023136"/>
    </source>
</evidence>
<evidence type="ECO:0000256" key="10">
    <source>
        <dbReference type="ARBA" id="ARBA00023264"/>
    </source>
</evidence>
<evidence type="ECO:0000256" key="3">
    <source>
        <dbReference type="ARBA" id="ARBA00022516"/>
    </source>
</evidence>
<dbReference type="PROSITE" id="PS00379">
    <property type="entry name" value="CDP_ALCOHOL_P_TRANSF"/>
    <property type="match status" value="1"/>
</dbReference>
<evidence type="ECO:0000256" key="6">
    <source>
        <dbReference type="ARBA" id="ARBA00022989"/>
    </source>
</evidence>
<dbReference type="InterPro" id="IPR043130">
    <property type="entry name" value="CDP-OH_PTrfase_TM_dom"/>
</dbReference>
<dbReference type="AlphaFoldDB" id="A0A2D6YJI2"/>
<keyword evidence="6 13" id="KW-1133">Transmembrane helix</keyword>
<feature type="transmembrane region" description="Helical" evidence="13">
    <location>
        <begin position="20"/>
        <end position="36"/>
    </location>
</feature>
<evidence type="ECO:0000256" key="1">
    <source>
        <dbReference type="ARBA" id="ARBA00004141"/>
    </source>
</evidence>
<dbReference type="GO" id="GO:0016020">
    <property type="term" value="C:membrane"/>
    <property type="evidence" value="ECO:0007669"/>
    <property type="project" value="UniProtKB-SubCell"/>
</dbReference>
<comment type="similarity">
    <text evidence="2 12">Belongs to the CDP-alcohol phosphatidyltransferase class-I family.</text>
</comment>
<dbReference type="Pfam" id="PF01066">
    <property type="entry name" value="CDP-OH_P_transf"/>
    <property type="match status" value="1"/>
</dbReference>
<keyword evidence="7" id="KW-0443">Lipid metabolism</keyword>
<dbReference type="Gene3D" id="1.20.120.1760">
    <property type="match status" value="1"/>
</dbReference>